<gene>
    <name evidence="8" type="ORF">IB286_08395</name>
</gene>
<dbReference type="CDD" id="cd03010">
    <property type="entry name" value="TlpA_like_DsbE"/>
    <property type="match status" value="1"/>
</dbReference>
<keyword evidence="5" id="KW-0676">Redox-active center</keyword>
<evidence type="ECO:0000256" key="4">
    <source>
        <dbReference type="ARBA" id="ARBA00023157"/>
    </source>
</evidence>
<keyword evidence="6" id="KW-0812">Transmembrane</keyword>
<keyword evidence="6" id="KW-0472">Membrane</keyword>
<organism evidence="8 9">
    <name type="scientific">Spongiibacter pelagi</name>
    <dbReference type="NCBI Taxonomy" id="2760804"/>
    <lineage>
        <taxon>Bacteria</taxon>
        <taxon>Pseudomonadati</taxon>
        <taxon>Pseudomonadota</taxon>
        <taxon>Gammaproteobacteria</taxon>
        <taxon>Cellvibrionales</taxon>
        <taxon>Spongiibacteraceae</taxon>
        <taxon>Spongiibacter</taxon>
    </lineage>
</organism>
<dbReference type="EMBL" id="JACXLD010000004">
    <property type="protein sequence ID" value="MBD2859029.1"/>
    <property type="molecule type" value="Genomic_DNA"/>
</dbReference>
<keyword evidence="9" id="KW-1185">Reference proteome</keyword>
<dbReference type="InterPro" id="IPR004799">
    <property type="entry name" value="Periplasmic_diS_OxRdtase_DsbE"/>
</dbReference>
<dbReference type="InterPro" id="IPR017937">
    <property type="entry name" value="Thioredoxin_CS"/>
</dbReference>
<name>A0A927C1I9_9GAMM</name>
<dbReference type="InterPro" id="IPR013766">
    <property type="entry name" value="Thioredoxin_domain"/>
</dbReference>
<dbReference type="InterPro" id="IPR036249">
    <property type="entry name" value="Thioredoxin-like_sf"/>
</dbReference>
<comment type="subcellular location">
    <subcellularLocation>
        <location evidence="1">Cell inner membrane</location>
        <topology evidence="1">Single-pass membrane protein</topology>
        <orientation evidence="1">Periplasmic side</orientation>
    </subcellularLocation>
</comment>
<protein>
    <submittedName>
        <fullName evidence="8">DsbE family thiol:disulfide interchange protein</fullName>
    </submittedName>
</protein>
<keyword evidence="6" id="KW-1133">Transmembrane helix</keyword>
<dbReference type="Pfam" id="PF08534">
    <property type="entry name" value="Redoxin"/>
    <property type="match status" value="1"/>
</dbReference>
<sequence length="183" mass="20175">MQRLKLFLPLIIFILMALLFLGVQWRVKNGEYSPTDLPSALINKPMPSFRLPTLDGGVFSAADLPAEPVLVNVWATWCPTCHYEHPFLMKLAEQGVKILGVDYKDDAQAAQQLLDEKGDPYFASVADQSGQLGLDLGVTGAPETYLLDAQGTVLFRYQGALDQAVWDKHFVPRLAELKTGAGK</sequence>
<dbReference type="GO" id="GO:0030288">
    <property type="term" value="C:outer membrane-bounded periplasmic space"/>
    <property type="evidence" value="ECO:0007669"/>
    <property type="project" value="InterPro"/>
</dbReference>
<reference evidence="8" key="1">
    <citation type="submission" date="2020-09" db="EMBL/GenBank/DDBJ databases">
        <authorList>
            <person name="Yoon J.-W."/>
        </authorList>
    </citation>
    <scope>NUCLEOTIDE SEQUENCE</scope>
    <source>
        <strain evidence="8">KMU-158</strain>
    </source>
</reference>
<proteinExistence type="inferred from homology"/>
<evidence type="ECO:0000256" key="5">
    <source>
        <dbReference type="ARBA" id="ARBA00023284"/>
    </source>
</evidence>
<dbReference type="PROSITE" id="PS51352">
    <property type="entry name" value="THIOREDOXIN_2"/>
    <property type="match status" value="1"/>
</dbReference>
<accession>A0A927C1I9</accession>
<dbReference type="SUPFAM" id="SSF52833">
    <property type="entry name" value="Thioredoxin-like"/>
    <property type="match status" value="1"/>
</dbReference>
<dbReference type="PANTHER" id="PTHR42852">
    <property type="entry name" value="THIOL:DISULFIDE INTERCHANGE PROTEIN DSBE"/>
    <property type="match status" value="1"/>
</dbReference>
<dbReference type="InterPro" id="IPR013740">
    <property type="entry name" value="Redoxin"/>
</dbReference>
<feature type="domain" description="Thioredoxin" evidence="7">
    <location>
        <begin position="40"/>
        <end position="176"/>
    </location>
</feature>
<feature type="transmembrane region" description="Helical" evidence="6">
    <location>
        <begin position="6"/>
        <end position="23"/>
    </location>
</feature>
<evidence type="ECO:0000313" key="8">
    <source>
        <dbReference type="EMBL" id="MBD2859029.1"/>
    </source>
</evidence>
<keyword evidence="3" id="KW-0201">Cytochrome c-type biogenesis</keyword>
<comment type="similarity">
    <text evidence="2">Belongs to the thioredoxin family. DsbE subfamily.</text>
</comment>
<evidence type="ECO:0000259" key="7">
    <source>
        <dbReference type="PROSITE" id="PS51352"/>
    </source>
</evidence>
<keyword evidence="4" id="KW-1015">Disulfide bond</keyword>
<evidence type="ECO:0000256" key="1">
    <source>
        <dbReference type="ARBA" id="ARBA00004383"/>
    </source>
</evidence>
<dbReference type="NCBIfam" id="TIGR00385">
    <property type="entry name" value="dsbE"/>
    <property type="match status" value="1"/>
</dbReference>
<evidence type="ECO:0000256" key="2">
    <source>
        <dbReference type="ARBA" id="ARBA00007758"/>
    </source>
</evidence>
<dbReference type="GO" id="GO:0015036">
    <property type="term" value="F:disulfide oxidoreductase activity"/>
    <property type="evidence" value="ECO:0007669"/>
    <property type="project" value="InterPro"/>
</dbReference>
<evidence type="ECO:0000256" key="3">
    <source>
        <dbReference type="ARBA" id="ARBA00022748"/>
    </source>
</evidence>
<dbReference type="GO" id="GO:0017004">
    <property type="term" value="P:cytochrome complex assembly"/>
    <property type="evidence" value="ECO:0007669"/>
    <property type="project" value="UniProtKB-KW"/>
</dbReference>
<dbReference type="InterPro" id="IPR050553">
    <property type="entry name" value="Thioredoxin_ResA/DsbE_sf"/>
</dbReference>
<dbReference type="RefSeq" id="WP_190764443.1">
    <property type="nucleotide sequence ID" value="NZ_JACXLD010000004.1"/>
</dbReference>
<dbReference type="Gene3D" id="3.40.30.10">
    <property type="entry name" value="Glutaredoxin"/>
    <property type="match status" value="1"/>
</dbReference>
<evidence type="ECO:0000313" key="9">
    <source>
        <dbReference type="Proteomes" id="UP000610558"/>
    </source>
</evidence>
<evidence type="ECO:0000256" key="6">
    <source>
        <dbReference type="SAM" id="Phobius"/>
    </source>
</evidence>
<dbReference type="PANTHER" id="PTHR42852:SF6">
    <property type="entry name" value="THIOL:DISULFIDE INTERCHANGE PROTEIN DSBE"/>
    <property type="match status" value="1"/>
</dbReference>
<dbReference type="PROSITE" id="PS00194">
    <property type="entry name" value="THIOREDOXIN_1"/>
    <property type="match status" value="1"/>
</dbReference>
<comment type="caution">
    <text evidence="8">The sequence shown here is derived from an EMBL/GenBank/DDBJ whole genome shotgun (WGS) entry which is preliminary data.</text>
</comment>
<dbReference type="AlphaFoldDB" id="A0A927C1I9"/>
<dbReference type="GO" id="GO:0005886">
    <property type="term" value="C:plasma membrane"/>
    <property type="evidence" value="ECO:0007669"/>
    <property type="project" value="UniProtKB-SubCell"/>
</dbReference>
<dbReference type="Proteomes" id="UP000610558">
    <property type="component" value="Unassembled WGS sequence"/>
</dbReference>